<dbReference type="Proteomes" id="UP000274131">
    <property type="component" value="Unassembled WGS sequence"/>
</dbReference>
<dbReference type="EMBL" id="UXUI01011811">
    <property type="protein sequence ID" value="VDD96526.1"/>
    <property type="molecule type" value="Genomic_DNA"/>
</dbReference>
<proteinExistence type="predicted"/>
<keyword evidence="3" id="KW-1185">Reference proteome</keyword>
<dbReference type="AlphaFoldDB" id="A0A0N4VM81"/>
<dbReference type="OrthoDB" id="5854162at2759"/>
<reference evidence="2 3" key="2">
    <citation type="submission" date="2018-10" db="EMBL/GenBank/DDBJ databases">
        <authorList>
            <consortium name="Pathogen Informatics"/>
        </authorList>
    </citation>
    <scope>NUCLEOTIDE SEQUENCE [LARGE SCALE GENOMIC DNA]</scope>
</reference>
<accession>A0A0N4VM81</accession>
<reference evidence="4" key="1">
    <citation type="submission" date="2017-02" db="UniProtKB">
        <authorList>
            <consortium name="WormBaseParasite"/>
        </authorList>
    </citation>
    <scope>IDENTIFICATION</scope>
</reference>
<evidence type="ECO:0000313" key="3">
    <source>
        <dbReference type="Proteomes" id="UP000274131"/>
    </source>
</evidence>
<dbReference type="WBParaSite" id="EVEC_0001203201-mRNA-1">
    <property type="protein sequence ID" value="EVEC_0001203201-mRNA-1"/>
    <property type="gene ID" value="EVEC_0001203201"/>
</dbReference>
<evidence type="ECO:0000256" key="1">
    <source>
        <dbReference type="SAM" id="MobiDB-lite"/>
    </source>
</evidence>
<name>A0A0N4VM81_ENTVE</name>
<organism evidence="4">
    <name type="scientific">Enterobius vermicularis</name>
    <name type="common">Human pinworm</name>
    <dbReference type="NCBI Taxonomy" id="51028"/>
    <lineage>
        <taxon>Eukaryota</taxon>
        <taxon>Metazoa</taxon>
        <taxon>Ecdysozoa</taxon>
        <taxon>Nematoda</taxon>
        <taxon>Chromadorea</taxon>
        <taxon>Rhabditida</taxon>
        <taxon>Spirurina</taxon>
        <taxon>Oxyuridomorpha</taxon>
        <taxon>Oxyuroidea</taxon>
        <taxon>Oxyuridae</taxon>
        <taxon>Enterobius</taxon>
    </lineage>
</organism>
<evidence type="ECO:0000313" key="2">
    <source>
        <dbReference type="EMBL" id="VDD96526.1"/>
    </source>
</evidence>
<sequence>MGNTKSSEEEPSKEPRGSVLKDKIKYQNGRRVSKVAKLSRASLSSQGSTTTLKKPIMSLAQRQIIKSCMDNAKDDIADRIYRRIYEKRDDFKAFVDALNDV</sequence>
<feature type="region of interest" description="Disordered" evidence="1">
    <location>
        <begin position="1"/>
        <end position="24"/>
    </location>
</feature>
<gene>
    <name evidence="2" type="ORF">EVEC_LOCUS11277</name>
</gene>
<evidence type="ECO:0000313" key="4">
    <source>
        <dbReference type="WBParaSite" id="EVEC_0001203201-mRNA-1"/>
    </source>
</evidence>
<protein>
    <submittedName>
        <fullName evidence="2 4">Uncharacterized protein</fullName>
    </submittedName>
</protein>